<feature type="compositionally biased region" description="Low complexity" evidence="1">
    <location>
        <begin position="1"/>
        <end position="34"/>
    </location>
</feature>
<dbReference type="AlphaFoldDB" id="N1QE27"/>
<name>N1QE27_SPHMS</name>
<organism evidence="2 3">
    <name type="scientific">Sphaerulina musiva (strain SO2202)</name>
    <name type="common">Poplar stem canker fungus</name>
    <name type="synonym">Septoria musiva</name>
    <dbReference type="NCBI Taxonomy" id="692275"/>
    <lineage>
        <taxon>Eukaryota</taxon>
        <taxon>Fungi</taxon>
        <taxon>Dikarya</taxon>
        <taxon>Ascomycota</taxon>
        <taxon>Pezizomycotina</taxon>
        <taxon>Dothideomycetes</taxon>
        <taxon>Dothideomycetidae</taxon>
        <taxon>Mycosphaerellales</taxon>
        <taxon>Mycosphaerellaceae</taxon>
        <taxon>Sphaerulina</taxon>
    </lineage>
</organism>
<evidence type="ECO:0000256" key="1">
    <source>
        <dbReference type="SAM" id="MobiDB-lite"/>
    </source>
</evidence>
<sequence>MPSSTQSPTNNTTTTTTSPPSTTPSDPSTTTPTSLAKTSPKPFRLLDLPFELVSQILEHSIEGVSSETEPIEIAFSSSSSSSSCVTTTNTTPIIEEGKGEKTTREEKESQSIILGVGNDIIEMKYPPHHHHNTNNTKEEPPHPHPGIFQTCRILRYEALHIHLRKSFFTFPCAGPGIRGIRLDEAAAAEKRGLVDEVYLKMREELLVGRNGMLSKVSCAVDLKKDVIW</sequence>
<gene>
    <name evidence="2" type="ORF">SEPMUDRAFT_109833</name>
</gene>
<dbReference type="Proteomes" id="UP000016931">
    <property type="component" value="Unassembled WGS sequence"/>
</dbReference>
<evidence type="ECO:0000313" key="2">
    <source>
        <dbReference type="EMBL" id="EMF10535.1"/>
    </source>
</evidence>
<proteinExistence type="predicted"/>
<feature type="region of interest" description="Disordered" evidence="1">
    <location>
        <begin position="1"/>
        <end position="42"/>
    </location>
</feature>
<dbReference type="EMBL" id="KB456267">
    <property type="protein sequence ID" value="EMF10535.1"/>
    <property type="molecule type" value="Genomic_DNA"/>
</dbReference>
<dbReference type="HOGENOM" id="CLU_1215442_0_0_1"/>
<evidence type="ECO:0000313" key="3">
    <source>
        <dbReference type="Proteomes" id="UP000016931"/>
    </source>
</evidence>
<keyword evidence="3" id="KW-1185">Reference proteome</keyword>
<reference evidence="2 3" key="1">
    <citation type="journal article" date="2012" name="PLoS Pathog.">
        <title>Diverse lifestyles and strategies of plant pathogenesis encoded in the genomes of eighteen Dothideomycetes fungi.</title>
        <authorList>
            <person name="Ohm R.A."/>
            <person name="Feau N."/>
            <person name="Henrissat B."/>
            <person name="Schoch C.L."/>
            <person name="Horwitz B.A."/>
            <person name="Barry K.W."/>
            <person name="Condon B.J."/>
            <person name="Copeland A.C."/>
            <person name="Dhillon B."/>
            <person name="Glaser F."/>
            <person name="Hesse C.N."/>
            <person name="Kosti I."/>
            <person name="LaButti K."/>
            <person name="Lindquist E.A."/>
            <person name="Lucas S."/>
            <person name="Salamov A.A."/>
            <person name="Bradshaw R.E."/>
            <person name="Ciuffetti L."/>
            <person name="Hamelin R.C."/>
            <person name="Kema G.H.J."/>
            <person name="Lawrence C."/>
            <person name="Scott J.A."/>
            <person name="Spatafora J.W."/>
            <person name="Turgeon B.G."/>
            <person name="de Wit P.J.G.M."/>
            <person name="Zhong S."/>
            <person name="Goodwin S.B."/>
            <person name="Grigoriev I.V."/>
        </authorList>
    </citation>
    <scope>NUCLEOTIDE SEQUENCE [LARGE SCALE GENOMIC DNA]</scope>
    <source>
        <strain evidence="2 3">SO2202</strain>
    </source>
</reference>
<dbReference type="RefSeq" id="XP_016758656.1">
    <property type="nucleotide sequence ID" value="XM_016900810.1"/>
</dbReference>
<protein>
    <submittedName>
        <fullName evidence="2">Uncharacterized protein</fullName>
    </submittedName>
</protein>
<accession>N1QE27</accession>
<dbReference type="GeneID" id="27897947"/>